<dbReference type="GO" id="GO:0008083">
    <property type="term" value="F:growth factor activity"/>
    <property type="evidence" value="ECO:0007669"/>
    <property type="project" value="TreeGrafter"/>
</dbReference>
<accession>A0A433U357</accession>
<dbReference type="SMART" id="SM00034">
    <property type="entry name" value="CLECT"/>
    <property type="match status" value="1"/>
</dbReference>
<evidence type="ECO:0000256" key="5">
    <source>
        <dbReference type="ARBA" id="ARBA00023157"/>
    </source>
</evidence>
<evidence type="ECO:0000313" key="9">
    <source>
        <dbReference type="Proteomes" id="UP000271974"/>
    </source>
</evidence>
<comment type="subcellular location">
    <subcellularLocation>
        <location evidence="1">Secreted</location>
    </subcellularLocation>
</comment>
<name>A0A433U357_ELYCH</name>
<keyword evidence="4" id="KW-0430">Lectin</keyword>
<organism evidence="8 9">
    <name type="scientific">Elysia chlorotica</name>
    <name type="common">Eastern emerald elysia</name>
    <name type="synonym">Sea slug</name>
    <dbReference type="NCBI Taxonomy" id="188477"/>
    <lineage>
        <taxon>Eukaryota</taxon>
        <taxon>Metazoa</taxon>
        <taxon>Spiralia</taxon>
        <taxon>Lophotrochozoa</taxon>
        <taxon>Mollusca</taxon>
        <taxon>Gastropoda</taxon>
        <taxon>Heterobranchia</taxon>
        <taxon>Euthyneura</taxon>
        <taxon>Panpulmonata</taxon>
        <taxon>Sacoglossa</taxon>
        <taxon>Placobranchoidea</taxon>
        <taxon>Plakobranchidae</taxon>
        <taxon>Elysia</taxon>
    </lineage>
</organism>
<evidence type="ECO:0000256" key="6">
    <source>
        <dbReference type="SAM" id="SignalP"/>
    </source>
</evidence>
<keyword evidence="5" id="KW-1015">Disulfide bond</keyword>
<dbReference type="AlphaFoldDB" id="A0A433U357"/>
<evidence type="ECO:0000256" key="1">
    <source>
        <dbReference type="ARBA" id="ARBA00004613"/>
    </source>
</evidence>
<evidence type="ECO:0000256" key="4">
    <source>
        <dbReference type="ARBA" id="ARBA00022734"/>
    </source>
</evidence>
<dbReference type="InterPro" id="IPR051663">
    <property type="entry name" value="CLec_Tetranectin-domain"/>
</dbReference>
<evidence type="ECO:0000313" key="8">
    <source>
        <dbReference type="EMBL" id="RUS88257.1"/>
    </source>
</evidence>
<feature type="domain" description="C-type lectin" evidence="7">
    <location>
        <begin position="84"/>
        <end position="205"/>
    </location>
</feature>
<feature type="signal peptide" evidence="6">
    <location>
        <begin position="1"/>
        <end position="19"/>
    </location>
</feature>
<reference evidence="8 9" key="1">
    <citation type="submission" date="2019-01" db="EMBL/GenBank/DDBJ databases">
        <title>A draft genome assembly of the solar-powered sea slug Elysia chlorotica.</title>
        <authorList>
            <person name="Cai H."/>
            <person name="Li Q."/>
            <person name="Fang X."/>
            <person name="Li J."/>
            <person name="Curtis N.E."/>
            <person name="Altenburger A."/>
            <person name="Shibata T."/>
            <person name="Feng M."/>
            <person name="Maeda T."/>
            <person name="Schwartz J.A."/>
            <person name="Shigenobu S."/>
            <person name="Lundholm N."/>
            <person name="Nishiyama T."/>
            <person name="Yang H."/>
            <person name="Hasebe M."/>
            <person name="Li S."/>
            <person name="Pierce S.K."/>
            <person name="Wang J."/>
        </authorList>
    </citation>
    <scope>NUCLEOTIDE SEQUENCE [LARGE SCALE GENOMIC DNA]</scope>
    <source>
        <strain evidence="8">EC2010</strain>
        <tissue evidence="8">Whole organism of an adult</tissue>
    </source>
</reference>
<dbReference type="PANTHER" id="PTHR22799:SF1">
    <property type="entry name" value="C-TYPE LECTIN DOMAIN FAMILY 11 MEMBER A"/>
    <property type="match status" value="1"/>
</dbReference>
<dbReference type="InterPro" id="IPR001304">
    <property type="entry name" value="C-type_lectin-like"/>
</dbReference>
<feature type="chain" id="PRO_5019144246" description="C-type lectin domain-containing protein" evidence="6">
    <location>
        <begin position="20"/>
        <end position="210"/>
    </location>
</feature>
<gene>
    <name evidence="8" type="ORF">EGW08_003959</name>
</gene>
<dbReference type="GO" id="GO:0005615">
    <property type="term" value="C:extracellular space"/>
    <property type="evidence" value="ECO:0007669"/>
    <property type="project" value="TreeGrafter"/>
</dbReference>
<sequence length="210" mass="23506">MASLFTLLVAAAVMAGTYGCLLETIDANVKTTLQTETQTLDKVQRLEPKINKVDDKVMEIDLRTRVIRTLQFIDVSKFAVSDRYQEKLYLISKDEVDFELEREDKACVAQGGYLLELDDEAEKSFTLDFAKKIGGSTQIAMGGNDVQTEGTWIYHHSKKPVPSSLQWINGEPNNYPPGEDCMAFKMSEDGLNDFACGKVARFICEVPLFA</sequence>
<dbReference type="Gene3D" id="3.10.100.10">
    <property type="entry name" value="Mannose-Binding Protein A, subunit A"/>
    <property type="match status" value="1"/>
</dbReference>
<keyword evidence="3 6" id="KW-0732">Signal</keyword>
<protein>
    <recommendedName>
        <fullName evidence="7">C-type lectin domain-containing protein</fullName>
    </recommendedName>
</protein>
<keyword evidence="2" id="KW-0964">Secreted</keyword>
<dbReference type="InterPro" id="IPR016187">
    <property type="entry name" value="CTDL_fold"/>
</dbReference>
<dbReference type="PROSITE" id="PS50041">
    <property type="entry name" value="C_TYPE_LECTIN_2"/>
    <property type="match status" value="1"/>
</dbReference>
<dbReference type="InterPro" id="IPR018378">
    <property type="entry name" value="C-type_lectin_CS"/>
</dbReference>
<keyword evidence="9" id="KW-1185">Reference proteome</keyword>
<evidence type="ECO:0000259" key="7">
    <source>
        <dbReference type="PROSITE" id="PS50041"/>
    </source>
</evidence>
<dbReference type="Proteomes" id="UP000271974">
    <property type="component" value="Unassembled WGS sequence"/>
</dbReference>
<proteinExistence type="predicted"/>
<evidence type="ECO:0000256" key="3">
    <source>
        <dbReference type="ARBA" id="ARBA00022729"/>
    </source>
</evidence>
<dbReference type="GO" id="GO:0030246">
    <property type="term" value="F:carbohydrate binding"/>
    <property type="evidence" value="ECO:0007669"/>
    <property type="project" value="UniProtKB-KW"/>
</dbReference>
<dbReference type="OrthoDB" id="6285913at2759"/>
<dbReference type="PROSITE" id="PS00615">
    <property type="entry name" value="C_TYPE_LECTIN_1"/>
    <property type="match status" value="1"/>
</dbReference>
<dbReference type="Pfam" id="PF00059">
    <property type="entry name" value="Lectin_C"/>
    <property type="match status" value="1"/>
</dbReference>
<evidence type="ECO:0000256" key="2">
    <source>
        <dbReference type="ARBA" id="ARBA00022525"/>
    </source>
</evidence>
<dbReference type="EMBL" id="RQTK01000088">
    <property type="protein sequence ID" value="RUS88257.1"/>
    <property type="molecule type" value="Genomic_DNA"/>
</dbReference>
<comment type="caution">
    <text evidence="8">The sequence shown here is derived from an EMBL/GenBank/DDBJ whole genome shotgun (WGS) entry which is preliminary data.</text>
</comment>
<dbReference type="InterPro" id="IPR016186">
    <property type="entry name" value="C-type_lectin-like/link_sf"/>
</dbReference>
<dbReference type="SUPFAM" id="SSF56436">
    <property type="entry name" value="C-type lectin-like"/>
    <property type="match status" value="1"/>
</dbReference>
<dbReference type="PANTHER" id="PTHR22799">
    <property type="entry name" value="TETRANECTIN-RELATED"/>
    <property type="match status" value="1"/>
</dbReference>